<dbReference type="EMBL" id="KN823287">
    <property type="protein sequence ID" value="KIO18433.1"/>
    <property type="molecule type" value="Genomic_DNA"/>
</dbReference>
<protein>
    <recommendedName>
        <fullName evidence="4">Protein kinase domain-containing protein</fullName>
    </recommendedName>
</protein>
<dbReference type="PROSITE" id="PS50011">
    <property type="entry name" value="PROTEIN_KINASE_DOM"/>
    <property type="match status" value="1"/>
</dbReference>
<feature type="compositionally biased region" description="Polar residues" evidence="3">
    <location>
        <begin position="129"/>
        <end position="173"/>
    </location>
</feature>
<dbReference type="PANTHER" id="PTHR24346">
    <property type="entry name" value="MAP/MICROTUBULE AFFINITY-REGULATING KINASE"/>
    <property type="match status" value="1"/>
</dbReference>
<feature type="compositionally biased region" description="Polar residues" evidence="3">
    <location>
        <begin position="63"/>
        <end position="77"/>
    </location>
</feature>
<reference evidence="6" key="2">
    <citation type="submission" date="2015-01" db="EMBL/GenBank/DDBJ databases">
        <title>Evolutionary Origins and Diversification of the Mycorrhizal Mutualists.</title>
        <authorList>
            <consortium name="DOE Joint Genome Institute"/>
            <consortium name="Mycorrhizal Genomics Consortium"/>
            <person name="Kohler A."/>
            <person name="Kuo A."/>
            <person name="Nagy L.G."/>
            <person name="Floudas D."/>
            <person name="Copeland A."/>
            <person name="Barry K.W."/>
            <person name="Cichocki N."/>
            <person name="Veneault-Fourrey C."/>
            <person name="LaButti K."/>
            <person name="Lindquist E.A."/>
            <person name="Lipzen A."/>
            <person name="Lundell T."/>
            <person name="Morin E."/>
            <person name="Murat C."/>
            <person name="Riley R."/>
            <person name="Ohm R."/>
            <person name="Sun H."/>
            <person name="Tunlid A."/>
            <person name="Henrissat B."/>
            <person name="Grigoriev I.V."/>
            <person name="Hibbett D.S."/>
            <person name="Martin F."/>
        </authorList>
    </citation>
    <scope>NUCLEOTIDE SEQUENCE [LARGE SCALE GENOMIC DNA]</scope>
    <source>
        <strain evidence="6">MUT 4182</strain>
    </source>
</reference>
<dbReference type="GO" id="GO:0005829">
    <property type="term" value="C:cytosol"/>
    <property type="evidence" value="ECO:0007669"/>
    <property type="project" value="TreeGrafter"/>
</dbReference>
<dbReference type="SUPFAM" id="SSF56112">
    <property type="entry name" value="Protein kinase-like (PK-like)"/>
    <property type="match status" value="1"/>
</dbReference>
<proteinExistence type="predicted"/>
<feature type="region of interest" description="Disordered" evidence="3">
    <location>
        <begin position="22"/>
        <end position="77"/>
    </location>
</feature>
<dbReference type="Pfam" id="PF00069">
    <property type="entry name" value="Pkinase"/>
    <property type="match status" value="1"/>
</dbReference>
<feature type="domain" description="Protein kinase" evidence="4">
    <location>
        <begin position="654"/>
        <end position="1072"/>
    </location>
</feature>
<keyword evidence="6" id="KW-1185">Reference proteome</keyword>
<dbReference type="GO" id="GO:0005634">
    <property type="term" value="C:nucleus"/>
    <property type="evidence" value="ECO:0007669"/>
    <property type="project" value="TreeGrafter"/>
</dbReference>
<feature type="compositionally biased region" description="Polar residues" evidence="3">
    <location>
        <begin position="263"/>
        <end position="280"/>
    </location>
</feature>
<dbReference type="HOGENOM" id="CLU_009746_1_0_1"/>
<evidence type="ECO:0000256" key="3">
    <source>
        <dbReference type="SAM" id="MobiDB-lite"/>
    </source>
</evidence>
<dbReference type="GO" id="GO:0035556">
    <property type="term" value="P:intracellular signal transduction"/>
    <property type="evidence" value="ECO:0007669"/>
    <property type="project" value="TreeGrafter"/>
</dbReference>
<sequence>MSVSWIQWHDIRRPPPIQVDIDNDITVREEDPDDRNFSYLRDRHDEQGANSEIDEDKPIYTGNAKSSLARSGSVGNSWGITSVGRGFDWKWKPKSADTDEEDEDKRSSSKSLEIASPTNDVHRDDKLDTSSSAESDQTQDPSRNSLESQATTADDSSNASLNFSHLQSPNQAKSGEGRITSPGDAAAHIGPSPGAHPQHAATTIRISPFTPLSPTSFPPQPFSPTTTSTNMASPRPVIAGRSQSMYVLPTGAPYYAEPEPASGSASPNLSTSNSAAQQQRLRAWSRPVSPARSPTMPRLTTSPSAPSLNPLSMSNLFSSTMTPLIVTGGALTTPTTPRSPRLNRSRASQKRVSLIAGREVTGLSLLGTDGEPIDPEGEDSWLMFGKGRQGSPDADSNEEIMSASPVDENDALAMRGRFGAPAIEAALAQAKVVDSRRGSLHTRSRPATPPPPEVAVSDEGDYHIGRAGQIKSLGRLNNSLLLDNQHSPPTPLRVASFVGGAKPTILMPDDELQDQLSPLPGLSRRSSMRSNVGLINVGTQEDISIPLEEEDVPATAFYPSLDIPHPEWSLQRLSSSWSLSSSSHQHRHTSTSRSIRSKRESTTSPGRSPSSDPARGDEILTMMRRMKSSQSIKRMSSESGRRGGFLGGRTIDDYVISEEAGRGAYGLVKRGRERKKPVIGIDDNDQEVILEDVKPNETVGPPLIIKQIIKSRILADCWKKHPIHGTIPIEIYVMSAVSGTSYVLPKPRGWDPRRFENEDEDDAKTAATGATSGVSSATVTPSLHTPTQTGNTDSDVKIQVTSTNSADEKNATLHEDEEITELDLWRWREGELIKGHPNICPLEDFFEDASFYYLVLPATKPSFPKMPKGMEYTVDIGDRKTPNDLFDLVELYPSGLPGPLIRSYVGQIADALAFLHARGICHRDIKDENVVLGEHGRCWLIDFGSSGVIRKNGWDSFSGTLDYAAPEILHGARYTGPPQDVWAFGIVAYVLLVGECPFASSAESKQGLEDPDSKPALALRARCGGGPAGFDEGMERDGGGRLGDAMELVRRCLEVDPTARPTMEEIIACRYLNGGNGWGIEPATPDEDMSQAAPAS</sequence>
<accession>A0A0C3KAK4</accession>
<dbReference type="GO" id="GO:0005524">
    <property type="term" value="F:ATP binding"/>
    <property type="evidence" value="ECO:0007669"/>
    <property type="project" value="UniProtKB-KW"/>
</dbReference>
<evidence type="ECO:0000256" key="2">
    <source>
        <dbReference type="ARBA" id="ARBA00022840"/>
    </source>
</evidence>
<reference evidence="5 6" key="1">
    <citation type="submission" date="2014-04" db="EMBL/GenBank/DDBJ databases">
        <authorList>
            <consortium name="DOE Joint Genome Institute"/>
            <person name="Kuo A."/>
            <person name="Girlanda M."/>
            <person name="Perotto S."/>
            <person name="Kohler A."/>
            <person name="Nagy L.G."/>
            <person name="Floudas D."/>
            <person name="Copeland A."/>
            <person name="Barry K.W."/>
            <person name="Cichocki N."/>
            <person name="Veneault-Fourrey C."/>
            <person name="LaButti K."/>
            <person name="Lindquist E.A."/>
            <person name="Lipzen A."/>
            <person name="Lundell T."/>
            <person name="Morin E."/>
            <person name="Murat C."/>
            <person name="Sun H."/>
            <person name="Tunlid A."/>
            <person name="Henrissat B."/>
            <person name="Grigoriev I.V."/>
            <person name="Hibbett D.S."/>
            <person name="Martin F."/>
            <person name="Nordberg H.P."/>
            <person name="Cantor M.N."/>
            <person name="Hua S.X."/>
        </authorList>
    </citation>
    <scope>NUCLEOTIDE SEQUENCE [LARGE SCALE GENOMIC DNA]</scope>
    <source>
        <strain evidence="5 6">MUT 4182</strain>
    </source>
</reference>
<dbReference type="GO" id="GO:0045719">
    <property type="term" value="P:negative regulation of glycogen biosynthetic process"/>
    <property type="evidence" value="ECO:0007669"/>
    <property type="project" value="TreeGrafter"/>
</dbReference>
<dbReference type="AlphaFoldDB" id="A0A0C3KAK4"/>
<gene>
    <name evidence="5" type="ORF">M407DRAFT_159177</name>
</gene>
<dbReference type="SMART" id="SM00220">
    <property type="entry name" value="S_TKc"/>
    <property type="match status" value="1"/>
</dbReference>
<feature type="region of interest" description="Disordered" evidence="3">
    <location>
        <begin position="330"/>
        <end position="350"/>
    </location>
</feature>
<keyword evidence="1" id="KW-0547">Nucleotide-binding</keyword>
<evidence type="ECO:0000313" key="6">
    <source>
        <dbReference type="Proteomes" id="UP000054248"/>
    </source>
</evidence>
<feature type="compositionally biased region" description="Polar residues" evidence="3">
    <location>
        <begin position="298"/>
        <end position="307"/>
    </location>
</feature>
<feature type="region of interest" description="Disordered" evidence="3">
    <location>
        <begin position="89"/>
        <end position="235"/>
    </location>
</feature>
<feature type="compositionally biased region" description="Low complexity" evidence="3">
    <location>
        <begin position="765"/>
        <end position="780"/>
    </location>
</feature>
<dbReference type="STRING" id="1051891.A0A0C3KAK4"/>
<dbReference type="Gene3D" id="1.10.510.10">
    <property type="entry name" value="Transferase(Phosphotransferase) domain 1"/>
    <property type="match status" value="1"/>
</dbReference>
<feature type="region of interest" description="Disordered" evidence="3">
    <location>
        <begin position="436"/>
        <end position="459"/>
    </location>
</feature>
<evidence type="ECO:0000259" key="4">
    <source>
        <dbReference type="PROSITE" id="PS50011"/>
    </source>
</evidence>
<feature type="region of interest" description="Disordered" evidence="3">
    <location>
        <begin position="258"/>
        <end position="307"/>
    </location>
</feature>
<organism evidence="5 6">
    <name type="scientific">Tulasnella calospora MUT 4182</name>
    <dbReference type="NCBI Taxonomy" id="1051891"/>
    <lineage>
        <taxon>Eukaryota</taxon>
        <taxon>Fungi</taxon>
        <taxon>Dikarya</taxon>
        <taxon>Basidiomycota</taxon>
        <taxon>Agaricomycotina</taxon>
        <taxon>Agaricomycetes</taxon>
        <taxon>Cantharellales</taxon>
        <taxon>Tulasnellaceae</taxon>
        <taxon>Tulasnella</taxon>
    </lineage>
</organism>
<feature type="compositionally biased region" description="Low complexity" evidence="3">
    <location>
        <begin position="331"/>
        <end position="340"/>
    </location>
</feature>
<feature type="compositionally biased region" description="Basic and acidic residues" evidence="3">
    <location>
        <begin position="25"/>
        <end position="47"/>
    </location>
</feature>
<keyword evidence="2" id="KW-0067">ATP-binding</keyword>
<dbReference type="InterPro" id="IPR008271">
    <property type="entry name" value="Ser/Thr_kinase_AS"/>
</dbReference>
<dbReference type="InterPro" id="IPR000719">
    <property type="entry name" value="Prot_kinase_dom"/>
</dbReference>
<dbReference type="InterPro" id="IPR011009">
    <property type="entry name" value="Kinase-like_dom_sf"/>
</dbReference>
<feature type="region of interest" description="Disordered" evidence="3">
    <location>
        <begin position="579"/>
        <end position="618"/>
    </location>
</feature>
<evidence type="ECO:0000256" key="1">
    <source>
        <dbReference type="ARBA" id="ARBA00022741"/>
    </source>
</evidence>
<dbReference type="PANTHER" id="PTHR24346:SF51">
    <property type="entry name" value="PAS DOMAIN-CONTAINING SERINE_THREONINE-PROTEIN KINASE"/>
    <property type="match status" value="1"/>
</dbReference>
<evidence type="ECO:0000313" key="5">
    <source>
        <dbReference type="EMBL" id="KIO18433.1"/>
    </source>
</evidence>
<dbReference type="Proteomes" id="UP000054248">
    <property type="component" value="Unassembled WGS sequence"/>
</dbReference>
<dbReference type="PROSITE" id="PS00108">
    <property type="entry name" value="PROTEIN_KINASE_ST"/>
    <property type="match status" value="1"/>
</dbReference>
<dbReference type="GO" id="GO:0004674">
    <property type="term" value="F:protein serine/threonine kinase activity"/>
    <property type="evidence" value="ECO:0007669"/>
    <property type="project" value="TreeGrafter"/>
</dbReference>
<dbReference type="OrthoDB" id="10252171at2759"/>
<dbReference type="Gene3D" id="3.30.200.20">
    <property type="entry name" value="Phosphorylase Kinase, domain 1"/>
    <property type="match status" value="1"/>
</dbReference>
<feature type="compositionally biased region" description="Polar residues" evidence="3">
    <location>
        <begin position="781"/>
        <end position="796"/>
    </location>
</feature>
<name>A0A0C3KAK4_9AGAM</name>
<feature type="region of interest" description="Disordered" evidence="3">
    <location>
        <begin position="747"/>
        <end position="796"/>
    </location>
</feature>